<dbReference type="InterPro" id="IPR011856">
    <property type="entry name" value="tRNA_endonuc-like_dom_sf"/>
</dbReference>
<dbReference type="Pfam" id="PF08721">
    <property type="entry name" value="Tn7_Tnp_TnsA_C"/>
    <property type="match status" value="1"/>
</dbReference>
<evidence type="ECO:0000313" key="3">
    <source>
        <dbReference type="EMBL" id="MFC5541426.1"/>
    </source>
</evidence>
<proteinExistence type="predicted"/>
<gene>
    <name evidence="3" type="ORF">ACFPOH_06485</name>
</gene>
<evidence type="ECO:0000259" key="2">
    <source>
        <dbReference type="Pfam" id="PF08722"/>
    </source>
</evidence>
<name>A0ABW0RA54_9BACL</name>
<dbReference type="CDD" id="cd22362">
    <property type="entry name" value="TnsA_endonuclease-like"/>
    <property type="match status" value="1"/>
</dbReference>
<dbReference type="InterPro" id="IPR014832">
    <property type="entry name" value="TnsA_C"/>
</dbReference>
<keyword evidence="3" id="KW-0255">Endonuclease</keyword>
<keyword evidence="3" id="KW-0378">Hydrolase</keyword>
<dbReference type="EMBL" id="JBHSNQ010000051">
    <property type="protein sequence ID" value="MFC5541426.1"/>
    <property type="molecule type" value="Genomic_DNA"/>
</dbReference>
<evidence type="ECO:0000259" key="1">
    <source>
        <dbReference type="Pfam" id="PF08721"/>
    </source>
</evidence>
<sequence>MIKEWKDSTLKRFIQEGRGAGEGKEYKPWLQVQDVKSRGRSTRIFSQKTQRVMHLLSDLQLHYYYLLEFDGSVVDIREHYPLLDLHEQNLPLDAKLQKKLFNAKTNVPHIFTTTFYITKINAKGEPYHEARVIKSSTELDKSVTIDRLQIIYSYFNKKQIDFGIVTEKDINKQKALNIGWFMTAFDLSDFPEIDAIQHYLKVDLFKLFQMPGMSFNRAFTRLEKTYQLPEGSGLTLFKHLLATKQLAMNLNNPIDLTDCVSTYDVQLKVGGDRDAISG</sequence>
<dbReference type="InterPro" id="IPR011335">
    <property type="entry name" value="Restrct_endonuc-II-like"/>
</dbReference>
<feature type="domain" description="TnsA endonuclease N-terminal" evidence="2">
    <location>
        <begin position="71"/>
        <end position="167"/>
    </location>
</feature>
<feature type="domain" description="TnsA endonuclease C-terminal" evidence="1">
    <location>
        <begin position="169"/>
        <end position="250"/>
    </location>
</feature>
<dbReference type="Pfam" id="PF08722">
    <property type="entry name" value="Tn7_TnsA-like_N"/>
    <property type="match status" value="1"/>
</dbReference>
<organism evidence="3 4">
    <name type="scientific">Ureibacillus suwonensis</name>
    <dbReference type="NCBI Taxonomy" id="313007"/>
    <lineage>
        <taxon>Bacteria</taxon>
        <taxon>Bacillati</taxon>
        <taxon>Bacillota</taxon>
        <taxon>Bacilli</taxon>
        <taxon>Bacillales</taxon>
        <taxon>Caryophanaceae</taxon>
        <taxon>Ureibacillus</taxon>
    </lineage>
</organism>
<dbReference type="RefSeq" id="WP_390309099.1">
    <property type="nucleotide sequence ID" value="NZ_JBHSNQ010000051.1"/>
</dbReference>
<reference evidence="4" key="1">
    <citation type="journal article" date="2019" name="Int. J. Syst. Evol. Microbiol.">
        <title>The Global Catalogue of Microorganisms (GCM) 10K type strain sequencing project: providing services to taxonomists for standard genome sequencing and annotation.</title>
        <authorList>
            <consortium name="The Broad Institute Genomics Platform"/>
            <consortium name="The Broad Institute Genome Sequencing Center for Infectious Disease"/>
            <person name="Wu L."/>
            <person name="Ma J."/>
        </authorList>
    </citation>
    <scope>NUCLEOTIDE SEQUENCE [LARGE SCALE GENOMIC DNA]</scope>
    <source>
        <strain evidence="4">CCUG 56331</strain>
    </source>
</reference>
<dbReference type="GO" id="GO:0004519">
    <property type="term" value="F:endonuclease activity"/>
    <property type="evidence" value="ECO:0007669"/>
    <property type="project" value="UniProtKB-KW"/>
</dbReference>
<dbReference type="Gene3D" id="3.40.1350.10">
    <property type="match status" value="1"/>
</dbReference>
<dbReference type="Proteomes" id="UP001595978">
    <property type="component" value="Unassembled WGS sequence"/>
</dbReference>
<evidence type="ECO:0000313" key="4">
    <source>
        <dbReference type="Proteomes" id="UP001595978"/>
    </source>
</evidence>
<keyword evidence="4" id="KW-1185">Reference proteome</keyword>
<protein>
    <submittedName>
        <fullName evidence="3">TnsA endonuclease C-terminal domain-containing protein</fullName>
    </submittedName>
</protein>
<accession>A0ABW0RA54</accession>
<comment type="caution">
    <text evidence="3">The sequence shown here is derived from an EMBL/GenBank/DDBJ whole genome shotgun (WGS) entry which is preliminary data.</text>
</comment>
<keyword evidence="3" id="KW-0540">Nuclease</keyword>
<dbReference type="Gene3D" id="1.10.10.10">
    <property type="entry name" value="Winged helix-like DNA-binding domain superfamily/Winged helix DNA-binding domain"/>
    <property type="match status" value="1"/>
</dbReference>
<dbReference type="InterPro" id="IPR014833">
    <property type="entry name" value="TnsA_N"/>
</dbReference>
<dbReference type="SUPFAM" id="SSF52980">
    <property type="entry name" value="Restriction endonuclease-like"/>
    <property type="match status" value="1"/>
</dbReference>
<dbReference type="InterPro" id="IPR036388">
    <property type="entry name" value="WH-like_DNA-bd_sf"/>
</dbReference>